<reference evidence="3" key="1">
    <citation type="submission" date="2021-01" db="EMBL/GenBank/DDBJ databases">
        <title>Whole genome shotgun sequence of Planobispora takensis NBRC 109077.</title>
        <authorList>
            <person name="Komaki H."/>
            <person name="Tamura T."/>
        </authorList>
    </citation>
    <scope>NUCLEOTIDE SEQUENCE</scope>
    <source>
        <strain evidence="3">NBRC 109077</strain>
    </source>
</reference>
<accession>A0A8J3T5X1</accession>
<feature type="transmembrane region" description="Helical" evidence="2">
    <location>
        <begin position="135"/>
        <end position="155"/>
    </location>
</feature>
<feature type="region of interest" description="Disordered" evidence="1">
    <location>
        <begin position="1"/>
        <end position="22"/>
    </location>
</feature>
<feature type="region of interest" description="Disordered" evidence="1">
    <location>
        <begin position="164"/>
        <end position="185"/>
    </location>
</feature>
<gene>
    <name evidence="3" type="ORF">Pta02_77740</name>
</gene>
<organism evidence="3 4">
    <name type="scientific">Planobispora takensis</name>
    <dbReference type="NCBI Taxonomy" id="1367882"/>
    <lineage>
        <taxon>Bacteria</taxon>
        <taxon>Bacillati</taxon>
        <taxon>Actinomycetota</taxon>
        <taxon>Actinomycetes</taxon>
        <taxon>Streptosporangiales</taxon>
        <taxon>Streptosporangiaceae</taxon>
        <taxon>Planobispora</taxon>
    </lineage>
</organism>
<feature type="transmembrane region" description="Helical" evidence="2">
    <location>
        <begin position="191"/>
        <end position="208"/>
    </location>
</feature>
<evidence type="ECO:0000313" key="3">
    <source>
        <dbReference type="EMBL" id="GII05766.1"/>
    </source>
</evidence>
<keyword evidence="2" id="KW-1133">Transmembrane helix</keyword>
<feature type="transmembrane region" description="Helical" evidence="2">
    <location>
        <begin position="245"/>
        <end position="266"/>
    </location>
</feature>
<dbReference type="Proteomes" id="UP000634476">
    <property type="component" value="Unassembled WGS sequence"/>
</dbReference>
<evidence type="ECO:0000313" key="4">
    <source>
        <dbReference type="Proteomes" id="UP000634476"/>
    </source>
</evidence>
<sequence>MVNTSRPGGRITAEDARTANGPVPGRWRRSPWAGYAAFGWAVVYGGFGLVAALTGTALFYRADEPLPVGLNWIIVVVAAAAAVTVSAAVRPWGRRVPRPVVSVTLIGLCVVSGAAAFGLLMDVITFAFAQSVGSWTATANRALAAIGVVLLIATARAHRSSATGSCPRCGAVHPPATARTRPGPAPAPPRVRVLAYAGAAAFLPYAAMKTTWALGGTFAGVSGAQALATMERNGASEVTLTLERWGIDATALLAALGTFLILGLVRPWGQIFPRWTPVLRGRRVPRWLPLTPALIGAATLAPYGAIGLVYAALGTAGAITVSRGDFPTPQDALLVTWIGLGAFAVYGIALAVAAWSYLRRTRPVCVTAAPGGSPAYRGPAFSASPEGG</sequence>
<feature type="transmembrane region" description="Helical" evidence="2">
    <location>
        <begin position="35"/>
        <end position="60"/>
    </location>
</feature>
<proteinExistence type="predicted"/>
<evidence type="ECO:0000256" key="1">
    <source>
        <dbReference type="SAM" id="MobiDB-lite"/>
    </source>
</evidence>
<feature type="transmembrane region" description="Helical" evidence="2">
    <location>
        <begin position="287"/>
        <end position="313"/>
    </location>
</feature>
<dbReference type="AlphaFoldDB" id="A0A8J3T5X1"/>
<protein>
    <submittedName>
        <fullName evidence="3">Uncharacterized protein</fullName>
    </submittedName>
</protein>
<evidence type="ECO:0000256" key="2">
    <source>
        <dbReference type="SAM" id="Phobius"/>
    </source>
</evidence>
<feature type="transmembrane region" description="Helical" evidence="2">
    <location>
        <begin position="105"/>
        <end position="129"/>
    </location>
</feature>
<comment type="caution">
    <text evidence="3">The sequence shown here is derived from an EMBL/GenBank/DDBJ whole genome shotgun (WGS) entry which is preliminary data.</text>
</comment>
<dbReference type="RefSeq" id="WP_203879968.1">
    <property type="nucleotide sequence ID" value="NZ_BOOK01000078.1"/>
</dbReference>
<feature type="transmembrane region" description="Helical" evidence="2">
    <location>
        <begin position="72"/>
        <end position="93"/>
    </location>
</feature>
<dbReference type="EMBL" id="BOOK01000078">
    <property type="protein sequence ID" value="GII05766.1"/>
    <property type="molecule type" value="Genomic_DNA"/>
</dbReference>
<keyword evidence="4" id="KW-1185">Reference proteome</keyword>
<keyword evidence="2" id="KW-0812">Transmembrane</keyword>
<feature type="transmembrane region" description="Helical" evidence="2">
    <location>
        <begin position="333"/>
        <end position="358"/>
    </location>
</feature>
<keyword evidence="2" id="KW-0472">Membrane</keyword>
<name>A0A8J3T5X1_9ACTN</name>